<name>A0A0N0DSE6_LEPPY</name>
<gene>
    <name evidence="12" type="ORF">ABB37_08338</name>
</gene>
<accession>A0A0N0DSE6</accession>
<feature type="transmembrane region" description="Helical" evidence="10">
    <location>
        <begin position="107"/>
        <end position="132"/>
    </location>
</feature>
<keyword evidence="13" id="KW-1185">Reference proteome</keyword>
<dbReference type="EC" id="2.4.1.-" evidence="10"/>
<keyword evidence="5 12" id="KW-0808">Transferase</keyword>
<evidence type="ECO:0000256" key="8">
    <source>
        <dbReference type="ARBA" id="ARBA00022989"/>
    </source>
</evidence>
<proteinExistence type="inferred from homology"/>
<dbReference type="RefSeq" id="XP_015654261.1">
    <property type="nucleotide sequence ID" value="XM_015807312.1"/>
</dbReference>
<feature type="transmembrane region" description="Helical" evidence="10">
    <location>
        <begin position="291"/>
        <end position="312"/>
    </location>
</feature>
<dbReference type="GeneID" id="26908623"/>
<feature type="transmembrane region" description="Helical" evidence="10">
    <location>
        <begin position="229"/>
        <end position="247"/>
    </location>
</feature>
<dbReference type="UniPathway" id="UPA00378"/>
<feature type="transmembrane region" description="Helical" evidence="10">
    <location>
        <begin position="510"/>
        <end position="534"/>
    </location>
</feature>
<dbReference type="Proteomes" id="UP000037923">
    <property type="component" value="Unassembled WGS sequence"/>
</dbReference>
<dbReference type="PANTHER" id="PTHR22760">
    <property type="entry name" value="GLYCOSYLTRANSFERASE"/>
    <property type="match status" value="1"/>
</dbReference>
<dbReference type="OMA" id="PRDMHAK"/>
<dbReference type="OrthoDB" id="497541at2759"/>
<comment type="caution">
    <text evidence="12">The sequence shown here is derived from an EMBL/GenBank/DDBJ whole genome shotgun (WGS) entry which is preliminary data.</text>
</comment>
<evidence type="ECO:0000256" key="6">
    <source>
        <dbReference type="ARBA" id="ARBA00022692"/>
    </source>
</evidence>
<dbReference type="EMBL" id="LGTL01000023">
    <property type="protein sequence ID" value="KPA75823.1"/>
    <property type="molecule type" value="Genomic_DNA"/>
</dbReference>
<evidence type="ECO:0000256" key="7">
    <source>
        <dbReference type="ARBA" id="ARBA00022824"/>
    </source>
</evidence>
<dbReference type="RefSeq" id="XP_015654262.1">
    <property type="nucleotide sequence ID" value="XM_015807313.1"/>
</dbReference>
<evidence type="ECO:0000313" key="13">
    <source>
        <dbReference type="Proteomes" id="UP000037923"/>
    </source>
</evidence>
<keyword evidence="9 10" id="KW-0472">Membrane</keyword>
<dbReference type="Pfam" id="PF03901">
    <property type="entry name" value="Glyco_transf_22"/>
    <property type="match status" value="2"/>
</dbReference>
<feature type="region of interest" description="Disordered" evidence="11">
    <location>
        <begin position="317"/>
        <end position="354"/>
    </location>
</feature>
<evidence type="ECO:0000256" key="5">
    <source>
        <dbReference type="ARBA" id="ARBA00022679"/>
    </source>
</evidence>
<evidence type="ECO:0000256" key="4">
    <source>
        <dbReference type="ARBA" id="ARBA00022676"/>
    </source>
</evidence>
<evidence type="ECO:0000256" key="9">
    <source>
        <dbReference type="ARBA" id="ARBA00023136"/>
    </source>
</evidence>
<comment type="similarity">
    <text evidence="3 10">Belongs to the glycosyltransferase 22 family.</text>
</comment>
<evidence type="ECO:0000256" key="1">
    <source>
        <dbReference type="ARBA" id="ARBA00004477"/>
    </source>
</evidence>
<keyword evidence="4 10" id="KW-0328">Glycosyltransferase</keyword>
<keyword evidence="7 10" id="KW-0256">Endoplasmic reticulum</keyword>
<feature type="transmembrane region" description="Helical" evidence="10">
    <location>
        <begin position="70"/>
        <end position="95"/>
    </location>
</feature>
<feature type="transmembrane region" description="Helical" evidence="10">
    <location>
        <begin position="252"/>
        <end position="271"/>
    </location>
</feature>
<dbReference type="GO" id="GO:0005789">
    <property type="term" value="C:endoplasmic reticulum membrane"/>
    <property type="evidence" value="ECO:0007669"/>
    <property type="project" value="UniProtKB-SubCell"/>
</dbReference>
<dbReference type="GO" id="GO:0006487">
    <property type="term" value="P:protein N-linked glycosylation"/>
    <property type="evidence" value="ECO:0007669"/>
    <property type="project" value="TreeGrafter"/>
</dbReference>
<evidence type="ECO:0000256" key="2">
    <source>
        <dbReference type="ARBA" id="ARBA00004922"/>
    </source>
</evidence>
<evidence type="ECO:0000256" key="10">
    <source>
        <dbReference type="RuleBase" id="RU363075"/>
    </source>
</evidence>
<reference evidence="12 13" key="1">
    <citation type="submission" date="2015-07" db="EMBL/GenBank/DDBJ databases">
        <title>High-quality genome of monoxenous trypanosomatid Leptomonas pyrrhocoris.</title>
        <authorList>
            <person name="Flegontov P."/>
            <person name="Butenko A."/>
            <person name="Firsov S."/>
            <person name="Vlcek C."/>
            <person name="Logacheva M.D."/>
            <person name="Field M."/>
            <person name="Filatov D."/>
            <person name="Flegontova O."/>
            <person name="Gerasimov E."/>
            <person name="Jackson A.P."/>
            <person name="Kelly S."/>
            <person name="Opperdoes F."/>
            <person name="O'Reilly A."/>
            <person name="Votypka J."/>
            <person name="Yurchenko V."/>
            <person name="Lukes J."/>
        </authorList>
    </citation>
    <scope>NUCLEOTIDE SEQUENCE [LARGE SCALE GENOMIC DNA]</scope>
    <source>
        <strain evidence="12">H10</strain>
    </source>
</reference>
<evidence type="ECO:0000256" key="11">
    <source>
        <dbReference type="SAM" id="MobiDB-lite"/>
    </source>
</evidence>
<organism evidence="12 13">
    <name type="scientific">Leptomonas pyrrhocoris</name>
    <name type="common">Firebug parasite</name>
    <dbReference type="NCBI Taxonomy" id="157538"/>
    <lineage>
        <taxon>Eukaryota</taxon>
        <taxon>Discoba</taxon>
        <taxon>Euglenozoa</taxon>
        <taxon>Kinetoplastea</taxon>
        <taxon>Metakinetoplastina</taxon>
        <taxon>Trypanosomatida</taxon>
        <taxon>Trypanosomatidae</taxon>
        <taxon>Leishmaniinae</taxon>
        <taxon>Leptomonas</taxon>
    </lineage>
</organism>
<feature type="transmembrane region" description="Helical" evidence="10">
    <location>
        <begin position="187"/>
        <end position="209"/>
    </location>
</feature>
<keyword evidence="6 10" id="KW-0812">Transmembrane</keyword>
<comment type="pathway">
    <text evidence="2">Protein modification; protein glycosylation.</text>
</comment>
<protein>
    <recommendedName>
        <fullName evidence="10">Mannosyltransferase</fullName>
        <ecNumber evidence="10">2.4.1.-</ecNumber>
    </recommendedName>
</protein>
<comment type="subcellular location">
    <subcellularLocation>
        <location evidence="1 10">Endoplasmic reticulum membrane</location>
        <topology evidence="1 10">Multi-pass membrane protein</topology>
    </subcellularLocation>
</comment>
<dbReference type="PANTHER" id="PTHR22760:SF2">
    <property type="entry name" value="ALPHA-1,2-MANNOSYLTRANSFERASE ALG9"/>
    <property type="match status" value="1"/>
</dbReference>
<dbReference type="VEuPathDB" id="TriTrypDB:LpyrH10_23_1230"/>
<sequence>MYETVGYYLQMVAAFLLLSLTHYFASAFLPMADCDETFNYIEPVHYLLYGSGKQTWELCERYALRSWLFLWIYAWPAVLLRGAASLSSADVFYYLRIFNGRIAALAELFFVYSVWSAFSGKAAMIALLLLLVNYPIPHAAVSVMPTSFAMICNFVALGCWLRTGAWSSSRVPAASMHGSAKRRTPRYLRWSVGLALFFSVCSGIISWPFAGLVSVPIGLDLLLRFPTHAALSTAGAVVVVVVADLLVNAPYYCRWVLSSWNVATYNIFGGADRGPDLLGTEPWFFFWKNLILNFNLMFVTALCAPLVVLCTVRRAAPPSGSRFAGSKSRSSGVRNGNGHPRQRESPRRLSSSGEVRPAALLATSPASSLTRTRVHHSAVAEAPAPQPSCWHAPLNVAAAAVGCSCGRELLYMAPFFLWFTFWMCIEHKEERFMAPAYPFMVLAGTRAICLAFFPDVERERHASTPAAVVSTYPGNATAVPVATAPPPPALPRRDSPHQPRSIAVLAWRRAAGFAFLAAFFLLSYSRAMAVYSYYSGPERLFYDWYPVLRAAARQRWEEKQALAATGQFATTRGTTPQQTNELNAYFTLCLGREWYRFPSSFFADHRYARYQFLSTSSFHGMLPMSFVTAAAGEERGLLWAPPGVNHAGTAEEQRHEGGSCTCGAAHVSDLSREISEQYVQDPIHQCDAVFDSLPPPAHVSAAEHAQERRQLHLDTVFTRSLLNTTAMRAVLAAEGTLYRHVDDAYAVIDVDRTPMWCRVLYYPFGISKRCAVWRPLVLNAKP</sequence>
<keyword evidence="8 10" id="KW-1133">Transmembrane helix</keyword>
<evidence type="ECO:0000313" key="12">
    <source>
        <dbReference type="EMBL" id="KPA75822.1"/>
    </source>
</evidence>
<dbReference type="AlphaFoldDB" id="A0A0N0DSE6"/>
<dbReference type="EMBL" id="LGTL01000023">
    <property type="protein sequence ID" value="KPA75822.1"/>
    <property type="molecule type" value="Genomic_DNA"/>
</dbReference>
<dbReference type="GO" id="GO:0000026">
    <property type="term" value="F:alpha-1,2-mannosyltransferase activity"/>
    <property type="evidence" value="ECO:0007669"/>
    <property type="project" value="TreeGrafter"/>
</dbReference>
<feature type="transmembrane region" description="Helical" evidence="10">
    <location>
        <begin position="7"/>
        <end position="25"/>
    </location>
</feature>
<feature type="transmembrane region" description="Helical" evidence="10">
    <location>
        <begin position="138"/>
        <end position="161"/>
    </location>
</feature>
<dbReference type="InterPro" id="IPR005599">
    <property type="entry name" value="GPI_mannosylTrfase"/>
</dbReference>
<evidence type="ECO:0000256" key="3">
    <source>
        <dbReference type="ARBA" id="ARBA00007063"/>
    </source>
</evidence>